<dbReference type="OrthoDB" id="846071at2"/>
<dbReference type="Proteomes" id="UP000293925">
    <property type="component" value="Unassembled WGS sequence"/>
</dbReference>
<evidence type="ECO:0000259" key="1">
    <source>
        <dbReference type="Pfam" id="PF13439"/>
    </source>
</evidence>
<dbReference type="Gene3D" id="3.40.50.2000">
    <property type="entry name" value="Glycogen Phosphorylase B"/>
    <property type="match status" value="1"/>
</dbReference>
<sequence length="412" mass="46999">MSLPYFEKFGWEAEVVAVGEEYIDAVKDPLLLQSIPASTKIHRVQAFSKKLTSKFGLGSLALRSLWYYRKKVNQLLKTAHFDLIYFSTTQFPVCILGAYWKRKFNIPYVIDMQDPWHTDYYQDKPKSQRPKKYWFSYRLNKYLEPIALKSTDGLISVSKAYIDTIHQRYPQLIDKPHKVITFGAFESDFDIAQKIYTESKLVFPQTENKLNLVYIGRGGEDMRSSLKLLFGAFKQGISKLPQLFENIKLYFIGTSYAPAGQGTPTIAPVAEAFGISAYITEYTDRIGFYESINNLQHADGLIIIGSDQAAYTASKVYPYILSQKNLLGIFNAQSSAGKVIQQCNAGHLITLNQSPIEAFEALKNFIEDILSHRTPQTDWSAFAPYTANYLTQKQVDVFERVMQQFGEATNQK</sequence>
<evidence type="ECO:0000313" key="2">
    <source>
        <dbReference type="EMBL" id="TCD29284.1"/>
    </source>
</evidence>
<keyword evidence="3" id="KW-1185">Reference proteome</keyword>
<dbReference type="GO" id="GO:0016757">
    <property type="term" value="F:glycosyltransferase activity"/>
    <property type="evidence" value="ECO:0007669"/>
    <property type="project" value="UniProtKB-ARBA"/>
</dbReference>
<dbReference type="AlphaFoldDB" id="A0A4R0Q417"/>
<dbReference type="Pfam" id="PF13439">
    <property type="entry name" value="Glyco_transf_4"/>
    <property type="match status" value="1"/>
</dbReference>
<dbReference type="SUPFAM" id="SSF53756">
    <property type="entry name" value="UDP-Glycosyltransferase/glycogen phosphorylase"/>
    <property type="match status" value="1"/>
</dbReference>
<dbReference type="InterPro" id="IPR028098">
    <property type="entry name" value="Glyco_trans_4-like_N"/>
</dbReference>
<protein>
    <recommendedName>
        <fullName evidence="1">Glycosyltransferase subfamily 4-like N-terminal domain-containing protein</fullName>
    </recommendedName>
</protein>
<name>A0A4R0Q417_9SPHI</name>
<proteinExistence type="predicted"/>
<evidence type="ECO:0000313" key="3">
    <source>
        <dbReference type="Proteomes" id="UP000293925"/>
    </source>
</evidence>
<organism evidence="2 3">
    <name type="scientific">Pedobacter psychrodurus</name>
    <dbReference type="NCBI Taxonomy" id="2530456"/>
    <lineage>
        <taxon>Bacteria</taxon>
        <taxon>Pseudomonadati</taxon>
        <taxon>Bacteroidota</taxon>
        <taxon>Sphingobacteriia</taxon>
        <taxon>Sphingobacteriales</taxon>
        <taxon>Sphingobacteriaceae</taxon>
        <taxon>Pedobacter</taxon>
    </lineage>
</organism>
<feature type="domain" description="Glycosyltransferase subfamily 4-like N-terminal" evidence="1">
    <location>
        <begin position="52"/>
        <end position="170"/>
    </location>
</feature>
<dbReference type="EMBL" id="SJSO01000002">
    <property type="protein sequence ID" value="TCD29284.1"/>
    <property type="molecule type" value="Genomic_DNA"/>
</dbReference>
<accession>A0A4R0Q417</accession>
<reference evidence="2 3" key="1">
    <citation type="submission" date="2019-02" db="EMBL/GenBank/DDBJ databases">
        <title>Pedobacter sp. RP-3-21 sp. nov., isolated from Arctic soil.</title>
        <authorList>
            <person name="Dahal R.H."/>
        </authorList>
    </citation>
    <scope>NUCLEOTIDE SEQUENCE [LARGE SCALE GENOMIC DNA]</scope>
    <source>
        <strain evidence="2 3">RP-3-21</strain>
    </source>
</reference>
<comment type="caution">
    <text evidence="2">The sequence shown here is derived from an EMBL/GenBank/DDBJ whole genome shotgun (WGS) entry which is preliminary data.</text>
</comment>
<gene>
    <name evidence="2" type="ORF">EZ456_01935</name>
</gene>